<protein>
    <submittedName>
        <fullName evidence="4">MerR family transcriptional regulator</fullName>
    </submittedName>
</protein>
<evidence type="ECO:0000313" key="5">
    <source>
        <dbReference type="Proteomes" id="UP000434639"/>
    </source>
</evidence>
<dbReference type="PANTHER" id="PTHR30204">
    <property type="entry name" value="REDOX-CYCLING DRUG-SENSING TRANSCRIPTIONAL ACTIVATOR SOXR"/>
    <property type="match status" value="1"/>
</dbReference>
<dbReference type="InterPro" id="IPR047057">
    <property type="entry name" value="MerR_fam"/>
</dbReference>
<proteinExistence type="predicted"/>
<keyword evidence="1" id="KW-0238">DNA-binding</keyword>
<reference evidence="4 5" key="1">
    <citation type="journal article" date="2017" name="Int. J. Syst. Evol. Microbiol.">
        <title>Bacillus mangrovi sp. nov., isolated from a sediment sample from a mangrove forest.</title>
        <authorList>
            <person name="Gupta V."/>
            <person name="Singh P.K."/>
            <person name="Korpole S."/>
            <person name="Tanuku N.R.S."/>
            <person name="Pinnaka A.K."/>
        </authorList>
    </citation>
    <scope>NUCLEOTIDE SEQUENCE [LARGE SCALE GENOMIC DNA]</scope>
    <source>
        <strain evidence="4 5">KCTC 33872</strain>
    </source>
</reference>
<dbReference type="OrthoDB" id="9791488at2"/>
<dbReference type="SUPFAM" id="SSF46955">
    <property type="entry name" value="Putative DNA-binding domain"/>
    <property type="match status" value="1"/>
</dbReference>
<dbReference type="PROSITE" id="PS50937">
    <property type="entry name" value="HTH_MERR_2"/>
    <property type="match status" value="1"/>
</dbReference>
<feature type="coiled-coil region" evidence="2">
    <location>
        <begin position="111"/>
        <end position="138"/>
    </location>
</feature>
<dbReference type="InterPro" id="IPR009061">
    <property type="entry name" value="DNA-bd_dom_put_sf"/>
</dbReference>
<dbReference type="AlphaFoldDB" id="A0A7X2S8M0"/>
<dbReference type="Pfam" id="PF13411">
    <property type="entry name" value="MerR_1"/>
    <property type="match status" value="1"/>
</dbReference>
<dbReference type="SMART" id="SM00422">
    <property type="entry name" value="HTH_MERR"/>
    <property type="match status" value="1"/>
</dbReference>
<comment type="caution">
    <text evidence="4">The sequence shown here is derived from an EMBL/GenBank/DDBJ whole genome shotgun (WGS) entry which is preliminary data.</text>
</comment>
<feature type="domain" description="HTH merR-type" evidence="3">
    <location>
        <begin position="3"/>
        <end position="73"/>
    </location>
</feature>
<evidence type="ECO:0000256" key="1">
    <source>
        <dbReference type="ARBA" id="ARBA00023125"/>
    </source>
</evidence>
<sequence>MKKFKIEDAAKETGLTKRTIRYYEELGLIQEPERTEGGTRLYSEEDLDRLKKVVLAKDVLGFSLQELQDFVRLREKIQHHRDDYLHSVDLSKQKEELDHIYDGLTEQISMIDLKMERMQEFKEELIQLQEKAENVKKQL</sequence>
<gene>
    <name evidence="4" type="ORF">GKZ89_19925</name>
</gene>
<dbReference type="InterPro" id="IPR000551">
    <property type="entry name" value="MerR-type_HTH_dom"/>
</dbReference>
<dbReference type="PANTHER" id="PTHR30204:SF58">
    <property type="entry name" value="HTH-TYPE TRANSCRIPTIONAL REGULATOR YFMP"/>
    <property type="match status" value="1"/>
</dbReference>
<organism evidence="4 5">
    <name type="scientific">Metabacillus mangrovi</name>
    <dbReference type="NCBI Taxonomy" id="1491830"/>
    <lineage>
        <taxon>Bacteria</taxon>
        <taxon>Bacillati</taxon>
        <taxon>Bacillota</taxon>
        <taxon>Bacilli</taxon>
        <taxon>Bacillales</taxon>
        <taxon>Bacillaceae</taxon>
        <taxon>Metabacillus</taxon>
    </lineage>
</organism>
<dbReference type="Proteomes" id="UP000434639">
    <property type="component" value="Unassembled WGS sequence"/>
</dbReference>
<evidence type="ECO:0000313" key="4">
    <source>
        <dbReference type="EMBL" id="MTH55667.1"/>
    </source>
</evidence>
<keyword evidence="5" id="KW-1185">Reference proteome</keyword>
<evidence type="ECO:0000259" key="3">
    <source>
        <dbReference type="PROSITE" id="PS50937"/>
    </source>
</evidence>
<keyword evidence="2" id="KW-0175">Coiled coil</keyword>
<dbReference type="EMBL" id="WMIB01000035">
    <property type="protein sequence ID" value="MTH55667.1"/>
    <property type="molecule type" value="Genomic_DNA"/>
</dbReference>
<dbReference type="RefSeq" id="WP_155114164.1">
    <property type="nucleotide sequence ID" value="NZ_WMIB01000035.1"/>
</dbReference>
<dbReference type="Gene3D" id="1.10.1660.10">
    <property type="match status" value="1"/>
</dbReference>
<dbReference type="GO" id="GO:0003677">
    <property type="term" value="F:DNA binding"/>
    <property type="evidence" value="ECO:0007669"/>
    <property type="project" value="UniProtKB-KW"/>
</dbReference>
<evidence type="ECO:0000256" key="2">
    <source>
        <dbReference type="SAM" id="Coils"/>
    </source>
</evidence>
<accession>A0A7X2S8M0</accession>
<name>A0A7X2S8M0_9BACI</name>
<dbReference type="PRINTS" id="PR00040">
    <property type="entry name" value="HTHMERR"/>
</dbReference>
<dbReference type="GO" id="GO:0003700">
    <property type="term" value="F:DNA-binding transcription factor activity"/>
    <property type="evidence" value="ECO:0007669"/>
    <property type="project" value="InterPro"/>
</dbReference>